<dbReference type="EMBL" id="DRPZ01000154">
    <property type="protein sequence ID" value="HGY09547.1"/>
    <property type="molecule type" value="Genomic_DNA"/>
</dbReference>
<accession>A0A7C4V5T4</accession>
<comment type="caution">
    <text evidence="2">The sequence shown here is derived from an EMBL/GenBank/DDBJ whole genome shotgun (WGS) entry which is preliminary data.</text>
</comment>
<protein>
    <submittedName>
        <fullName evidence="2">Antibiotic biosynthesis monooxygenase</fullName>
    </submittedName>
</protein>
<dbReference type="InterPro" id="IPR011008">
    <property type="entry name" value="Dimeric_a/b-barrel"/>
</dbReference>
<dbReference type="GO" id="GO:0004497">
    <property type="term" value="F:monooxygenase activity"/>
    <property type="evidence" value="ECO:0007669"/>
    <property type="project" value="UniProtKB-KW"/>
</dbReference>
<evidence type="ECO:0000259" key="1">
    <source>
        <dbReference type="Pfam" id="PF03992"/>
    </source>
</evidence>
<feature type="domain" description="ABM" evidence="1">
    <location>
        <begin position="1"/>
        <end position="71"/>
    </location>
</feature>
<dbReference type="SUPFAM" id="SSF54909">
    <property type="entry name" value="Dimeric alpha+beta barrel"/>
    <property type="match status" value="1"/>
</dbReference>
<sequence>MIVRMWHGRVPHEKAAAYRAFLNERAVPDYRGTPGNLGVFVLERSAADAVHFVTLTYWTDLEAIRAFAGDEVLKAKYYPEDAGFLLEFEPEVVHYEVVGGEAAAGPPPVSR</sequence>
<gene>
    <name evidence="2" type="ORF">ENK37_05790</name>
</gene>
<dbReference type="Gene3D" id="3.30.70.100">
    <property type="match status" value="1"/>
</dbReference>
<keyword evidence="2" id="KW-0560">Oxidoreductase</keyword>
<evidence type="ECO:0000313" key="2">
    <source>
        <dbReference type="EMBL" id="HGY09547.1"/>
    </source>
</evidence>
<proteinExistence type="predicted"/>
<name>A0A7C4V5T4_9DEIN</name>
<dbReference type="Pfam" id="PF03992">
    <property type="entry name" value="ABM"/>
    <property type="match status" value="1"/>
</dbReference>
<reference evidence="2" key="1">
    <citation type="journal article" date="2020" name="mSystems">
        <title>Genome- and Community-Level Interaction Insights into Carbon Utilization and Element Cycling Functions of Hydrothermarchaeota in Hydrothermal Sediment.</title>
        <authorList>
            <person name="Zhou Z."/>
            <person name="Liu Y."/>
            <person name="Xu W."/>
            <person name="Pan J."/>
            <person name="Luo Z.H."/>
            <person name="Li M."/>
        </authorList>
    </citation>
    <scope>NUCLEOTIDE SEQUENCE [LARGE SCALE GENOMIC DNA]</scope>
    <source>
        <strain evidence="2">HyVt-570</strain>
    </source>
</reference>
<keyword evidence="2" id="KW-0503">Monooxygenase</keyword>
<dbReference type="InterPro" id="IPR007138">
    <property type="entry name" value="ABM_dom"/>
</dbReference>
<dbReference type="Proteomes" id="UP000885759">
    <property type="component" value="Unassembled WGS sequence"/>
</dbReference>
<dbReference type="AlphaFoldDB" id="A0A7C4V5T4"/>
<organism evidence="2">
    <name type="scientific">Oceanithermus profundus</name>
    <dbReference type="NCBI Taxonomy" id="187137"/>
    <lineage>
        <taxon>Bacteria</taxon>
        <taxon>Thermotogati</taxon>
        <taxon>Deinococcota</taxon>
        <taxon>Deinococci</taxon>
        <taxon>Thermales</taxon>
        <taxon>Thermaceae</taxon>
        <taxon>Oceanithermus</taxon>
    </lineage>
</organism>